<dbReference type="InterPro" id="IPR013780">
    <property type="entry name" value="Glyco_hydro_b"/>
</dbReference>
<dbReference type="InterPro" id="IPR048395">
    <property type="entry name" value="Glyco_hydro_31_C"/>
</dbReference>
<reference evidence="10 11" key="1">
    <citation type="submission" date="2025-05" db="UniProtKB">
        <authorList>
            <consortium name="RefSeq"/>
        </authorList>
    </citation>
    <scope>IDENTIFICATION</scope>
    <source>
        <tissue evidence="10 11">Whole larvae</tissue>
    </source>
</reference>
<keyword evidence="9" id="KW-1185">Reference proteome</keyword>
<dbReference type="RefSeq" id="XP_052758429.1">
    <property type="nucleotide sequence ID" value="XM_052902469.1"/>
</dbReference>
<protein>
    <submittedName>
        <fullName evidence="10 11">Alpha-glucosidase 2-like</fullName>
    </submittedName>
</protein>
<dbReference type="PANTHER" id="PTHR22762:SF167">
    <property type="entry name" value="LYSOSOMAL ALPHA-GLUCOSIDASE-LIKE PROTEIN"/>
    <property type="match status" value="1"/>
</dbReference>
<organism evidence="9 11">
    <name type="scientific">Galleria mellonella</name>
    <name type="common">Greater wax moth</name>
    <dbReference type="NCBI Taxonomy" id="7137"/>
    <lineage>
        <taxon>Eukaryota</taxon>
        <taxon>Metazoa</taxon>
        <taxon>Ecdysozoa</taxon>
        <taxon>Arthropoda</taxon>
        <taxon>Hexapoda</taxon>
        <taxon>Insecta</taxon>
        <taxon>Pterygota</taxon>
        <taxon>Neoptera</taxon>
        <taxon>Endopterygota</taxon>
        <taxon>Lepidoptera</taxon>
        <taxon>Glossata</taxon>
        <taxon>Ditrysia</taxon>
        <taxon>Pyraloidea</taxon>
        <taxon>Pyralidae</taxon>
        <taxon>Galleriinae</taxon>
        <taxon>Galleria</taxon>
    </lineage>
</organism>
<evidence type="ECO:0000259" key="8">
    <source>
        <dbReference type="PROSITE" id="PS51448"/>
    </source>
</evidence>
<evidence type="ECO:0000256" key="5">
    <source>
        <dbReference type="PROSITE-ProRule" id="PRU00779"/>
    </source>
</evidence>
<comment type="similarity">
    <text evidence="2 6">Belongs to the glycosyl hydrolase 31 family.</text>
</comment>
<evidence type="ECO:0000256" key="7">
    <source>
        <dbReference type="SAM" id="Phobius"/>
    </source>
</evidence>
<proteinExistence type="inferred from homology"/>
<sequence>MLPYANEKKEEIVNEEPYEYDKNAKQIKWYDAVLLNRTLRVAIGLVLLSVLIPVLLYQYIFVMTAERPPLDGFSTGSCVIQRSARLPCGSGNVSQEECHPQCCYDTINKICFHRYPSRFSYIFQQKWSEDVILMPRIATVPYNFQESFKTMKLSIDEISPTHMSLTFYDPQKTSLSGQRIENKMYSYEVLPTEMDISVNGPQGRLFSTLRGPLIASNNIWEIAFRVTNESIYGLGELPLKEGTVKVIYNHDGGLNTAPLIYAKLNGSYHGVLIEARAPTEISIQGENNVVVRSITSDGLKLHVFVGPKPADVMNDVRKFIGSNKQLEYWMLGAHICNEIAETPEEAFEDLQKFVTSASQEKIPYESHCGTTPIVFQNEVCLDSGIYFDKGGELLKNASKKVIGHVSPHIIYGEHNSTVSEDVEKSISLNESCVNIAHDFNEFIIREPNSFDVYKGLIGNYDVLYPDYENITEEFLQNIWAYNTELDGVIIENIWPLDESVKDHEAKYLSLPYFNKNFETAFNQTPQWNCTRPNGKTYYHSHNDYANNFIDAVNFASGGIPTWASNQWRKGDVMINRQNISTSWTNLRKELVEAALGGISGHWLWSTPICGDTDNYNNKTQIELCLKWYMAATYMPMIKIHSKSVAKHPLAFEGTDRRLTINALNQRLTMLPYFYTTLQEGPLLRPMFYQFPSSESLKDLTTQFSVGDNLLIVPNLTPSQSHVHVWLPPGSWYEIWSGFKLKGEEGDAVTMTTTSADFLTLIRGDSIIALQKDVEETADKTRLQSSFSLIVAIDCHFVNITNEFNNTIQQKVCEASGHMYMTNNMSLKFETDTRQLKITAVGDDFDALCDTDKAIWAHTIKEINVYGLDDKDNNYDHHKHIVRTINLCELENNEDITIMIT</sequence>
<dbReference type="InterPro" id="IPR011013">
    <property type="entry name" value="Gal_mutarotase_sf_dom"/>
</dbReference>
<dbReference type="SUPFAM" id="SSF57492">
    <property type="entry name" value="Trefoil"/>
    <property type="match status" value="1"/>
</dbReference>
<gene>
    <name evidence="10 11" type="primary">LOC113520941</name>
</gene>
<dbReference type="Gene3D" id="3.20.20.80">
    <property type="entry name" value="Glycosidases"/>
    <property type="match status" value="1"/>
</dbReference>
<dbReference type="SUPFAM" id="SSF51011">
    <property type="entry name" value="Glycosyl hydrolase domain"/>
    <property type="match status" value="1"/>
</dbReference>
<keyword evidence="6" id="KW-0378">Hydrolase</keyword>
<name>A0ABM3N4E1_GALME</name>
<dbReference type="PANTHER" id="PTHR22762">
    <property type="entry name" value="ALPHA-GLUCOSIDASE"/>
    <property type="match status" value="1"/>
</dbReference>
<evidence type="ECO:0000256" key="4">
    <source>
        <dbReference type="ARBA" id="ARBA00023157"/>
    </source>
</evidence>
<accession>A0ABM3N4E1</accession>
<evidence type="ECO:0000313" key="11">
    <source>
        <dbReference type="RefSeq" id="XP_052758429.1"/>
    </source>
</evidence>
<evidence type="ECO:0000313" key="9">
    <source>
        <dbReference type="Proteomes" id="UP001652740"/>
    </source>
</evidence>
<dbReference type="Gene3D" id="2.60.40.1180">
    <property type="entry name" value="Golgi alpha-mannosidase II"/>
    <property type="match status" value="1"/>
</dbReference>
<dbReference type="SUPFAM" id="SSF74650">
    <property type="entry name" value="Galactose mutarotase-like"/>
    <property type="match status" value="1"/>
</dbReference>
<dbReference type="GeneID" id="113520941"/>
<dbReference type="Proteomes" id="UP001652740">
    <property type="component" value="Unplaced"/>
</dbReference>
<evidence type="ECO:0000256" key="2">
    <source>
        <dbReference type="ARBA" id="ARBA00007806"/>
    </source>
</evidence>
<keyword evidence="7" id="KW-0812">Transmembrane</keyword>
<keyword evidence="3 7" id="KW-0472">Membrane</keyword>
<dbReference type="SUPFAM" id="SSF51445">
    <property type="entry name" value="(Trans)glycosidases"/>
    <property type="match status" value="1"/>
</dbReference>
<dbReference type="CDD" id="cd00111">
    <property type="entry name" value="Trefoil"/>
    <property type="match status" value="1"/>
</dbReference>
<dbReference type="InterPro" id="IPR000322">
    <property type="entry name" value="Glyco_hydro_31_TIM"/>
</dbReference>
<dbReference type="Gene3D" id="2.60.40.1760">
    <property type="entry name" value="glycosyl hydrolase (family 31)"/>
    <property type="match status" value="1"/>
</dbReference>
<dbReference type="Pfam" id="PF01055">
    <property type="entry name" value="Glyco_hydro_31_2nd"/>
    <property type="match status" value="1"/>
</dbReference>
<dbReference type="InterPro" id="IPR044913">
    <property type="entry name" value="P_trefoil_dom_sf"/>
</dbReference>
<keyword evidence="4" id="KW-1015">Disulfide bond</keyword>
<evidence type="ECO:0000256" key="1">
    <source>
        <dbReference type="ARBA" id="ARBA00004370"/>
    </source>
</evidence>
<feature type="domain" description="P-type" evidence="8">
    <location>
        <begin position="76"/>
        <end position="115"/>
    </location>
</feature>
<dbReference type="RefSeq" id="XP_052758427.1">
    <property type="nucleotide sequence ID" value="XM_052902467.1"/>
</dbReference>
<dbReference type="InterPro" id="IPR017853">
    <property type="entry name" value="GH"/>
</dbReference>
<feature type="transmembrane region" description="Helical" evidence="7">
    <location>
        <begin position="38"/>
        <end position="60"/>
    </location>
</feature>
<evidence type="ECO:0000256" key="3">
    <source>
        <dbReference type="ARBA" id="ARBA00023136"/>
    </source>
</evidence>
<evidence type="ECO:0000256" key="6">
    <source>
        <dbReference type="RuleBase" id="RU361185"/>
    </source>
</evidence>
<keyword evidence="6" id="KW-0326">Glycosidase</keyword>
<keyword evidence="7" id="KW-1133">Transmembrane helix</keyword>
<dbReference type="InterPro" id="IPR000519">
    <property type="entry name" value="P_trefoil_dom"/>
</dbReference>
<dbReference type="Pfam" id="PF21365">
    <property type="entry name" value="Glyco_hydro_31_3rd"/>
    <property type="match status" value="1"/>
</dbReference>
<dbReference type="CDD" id="cd14752">
    <property type="entry name" value="GH31_N"/>
    <property type="match status" value="1"/>
</dbReference>
<comment type="subcellular location">
    <subcellularLocation>
        <location evidence="1">Membrane</location>
    </subcellularLocation>
</comment>
<comment type="caution">
    <text evidence="5">Lacks conserved residue(s) required for the propagation of feature annotation.</text>
</comment>
<evidence type="ECO:0000313" key="10">
    <source>
        <dbReference type="RefSeq" id="XP_052758427.1"/>
    </source>
</evidence>
<dbReference type="PROSITE" id="PS51448">
    <property type="entry name" value="P_TREFOIL_2"/>
    <property type="match status" value="1"/>
</dbReference>